<accession>A0A2I8VLH3</accession>
<keyword evidence="2 3" id="KW-0808">Transferase</keyword>
<dbReference type="Gene3D" id="1.10.580.10">
    <property type="entry name" value="Citrate Synthase, domain 1"/>
    <property type="match status" value="1"/>
</dbReference>
<dbReference type="Gene3D" id="1.10.230.10">
    <property type="entry name" value="Cytochrome P450-Terp, domain 2"/>
    <property type="match status" value="1"/>
</dbReference>
<dbReference type="InterPro" id="IPR036388">
    <property type="entry name" value="WH-like_DNA-bd_sf"/>
</dbReference>
<sequence>MTPSVFDPDLSSTAVAETGLSDIDSETGELRIQGYPVEDLAENASYEEAAWLLFYGRLPTDEELTEFTDELAAARGLTREVHRLIRAGAEAGASAMDVLRMGLAAGSLDSDGEDLPLATRRVVATCPTIVAAYWRQRQGETPVRPREDLTHTANFLYMLSGEEPDESTVEGLETYLTAIIEHGLNPSSFAARIVGSTGSDPFSAATGAVGTLKGPRHGGALERVFETLAAIDEESDRSASVEERFEAEGSVAGFGHSVYDTRDPRADLLDRVAERVFEGRESMAFLRDARRLDDAAEEYLADHYPEQQMHVTVDYYAAVLLSGLDIPPELFTATFAVGRAAGWMAHYREQFESETLLRPRTRYSGPEERSWVPRSDRYVAGDSNAPSPDALAGLSSVLGALSEPARLELLVVLYESGEPLSYSTLRARSSIDDKGRFNYHLRKLRGVFVAKTESGYVLTEPGRTVVEMLLDDEGLLADVSGERRG</sequence>
<dbReference type="InterPro" id="IPR036969">
    <property type="entry name" value="Citrate_synthase_sf"/>
</dbReference>
<dbReference type="KEGG" id="srub:C2R22_14915"/>
<dbReference type="GO" id="GO:0005975">
    <property type="term" value="P:carbohydrate metabolic process"/>
    <property type="evidence" value="ECO:0007669"/>
    <property type="project" value="TreeGrafter"/>
</dbReference>
<dbReference type="Gene3D" id="1.10.10.10">
    <property type="entry name" value="Winged helix-like DNA-binding domain superfamily/Winged helix DNA-binding domain"/>
    <property type="match status" value="1"/>
</dbReference>
<evidence type="ECO:0000256" key="1">
    <source>
        <dbReference type="ARBA" id="ARBA00010566"/>
    </source>
</evidence>
<dbReference type="GO" id="GO:0046912">
    <property type="term" value="F:acyltransferase activity, acyl groups converted into alkyl on transfer"/>
    <property type="evidence" value="ECO:0007669"/>
    <property type="project" value="InterPro"/>
</dbReference>
<evidence type="ECO:0000256" key="2">
    <source>
        <dbReference type="ARBA" id="ARBA00022679"/>
    </source>
</evidence>
<dbReference type="InterPro" id="IPR002020">
    <property type="entry name" value="Citrate_synthase"/>
</dbReference>
<dbReference type="GO" id="GO:0006099">
    <property type="term" value="P:tricarboxylic acid cycle"/>
    <property type="evidence" value="ECO:0007669"/>
    <property type="project" value="TreeGrafter"/>
</dbReference>
<proteinExistence type="inferred from homology"/>
<dbReference type="PRINTS" id="PR00143">
    <property type="entry name" value="CITRTSNTHASE"/>
</dbReference>
<dbReference type="InterPro" id="IPR016142">
    <property type="entry name" value="Citrate_synth-like_lrg_a-sub"/>
</dbReference>
<dbReference type="InterPro" id="IPR016143">
    <property type="entry name" value="Citrate_synth-like_sm_a-sub"/>
</dbReference>
<evidence type="ECO:0000259" key="4">
    <source>
        <dbReference type="Pfam" id="PF24038"/>
    </source>
</evidence>
<dbReference type="EMBL" id="CP026309">
    <property type="protein sequence ID" value="AUV82776.1"/>
    <property type="molecule type" value="Genomic_DNA"/>
</dbReference>
<evidence type="ECO:0000256" key="3">
    <source>
        <dbReference type="RuleBase" id="RU000441"/>
    </source>
</evidence>
<dbReference type="GeneID" id="35593409"/>
<dbReference type="Pfam" id="PF00285">
    <property type="entry name" value="Citrate_synt"/>
    <property type="match status" value="1"/>
</dbReference>
<dbReference type="Proteomes" id="UP000236584">
    <property type="component" value="Chromosome"/>
</dbReference>
<protein>
    <recommendedName>
        <fullName evidence="3">Citrate synthase</fullName>
    </recommendedName>
</protein>
<dbReference type="GO" id="GO:0005829">
    <property type="term" value="C:cytosol"/>
    <property type="evidence" value="ECO:0007669"/>
    <property type="project" value="TreeGrafter"/>
</dbReference>
<dbReference type="AlphaFoldDB" id="A0A2I8VLH3"/>
<dbReference type="PANTHER" id="PTHR11739">
    <property type="entry name" value="CITRATE SYNTHASE"/>
    <property type="match status" value="1"/>
</dbReference>
<gene>
    <name evidence="5" type="ORF">C2R22_14915</name>
</gene>
<dbReference type="PANTHER" id="PTHR11739:SF4">
    <property type="entry name" value="CITRATE SYNTHASE, PEROXISOMAL"/>
    <property type="match status" value="1"/>
</dbReference>
<dbReference type="OrthoDB" id="350470at2157"/>
<dbReference type="Pfam" id="PF24038">
    <property type="entry name" value="DUF7347"/>
    <property type="match status" value="1"/>
</dbReference>
<dbReference type="RefSeq" id="WP_103426465.1">
    <property type="nucleotide sequence ID" value="NZ_CP026309.1"/>
</dbReference>
<evidence type="ECO:0000313" key="5">
    <source>
        <dbReference type="EMBL" id="AUV82776.1"/>
    </source>
</evidence>
<evidence type="ECO:0000313" key="6">
    <source>
        <dbReference type="Proteomes" id="UP000236584"/>
    </source>
</evidence>
<reference evidence="5 6" key="1">
    <citation type="submission" date="2018-01" db="EMBL/GenBank/DDBJ databases">
        <title>Complete genome sequence of Salinigranum rubrum GX10T, an extremely halophilic archaeon isolated from a marine solar saltern.</title>
        <authorList>
            <person name="Han S."/>
        </authorList>
    </citation>
    <scope>NUCLEOTIDE SEQUENCE [LARGE SCALE GENOMIC DNA]</scope>
    <source>
        <strain evidence="5 6">GX10</strain>
    </source>
</reference>
<comment type="similarity">
    <text evidence="1 3">Belongs to the citrate synthase family.</text>
</comment>
<name>A0A2I8VLH3_9EURY</name>
<dbReference type="InterPro" id="IPR055771">
    <property type="entry name" value="DUF7347"/>
</dbReference>
<organism evidence="5 6">
    <name type="scientific">Salinigranum rubrum</name>
    <dbReference type="NCBI Taxonomy" id="755307"/>
    <lineage>
        <taxon>Archaea</taxon>
        <taxon>Methanobacteriati</taxon>
        <taxon>Methanobacteriota</taxon>
        <taxon>Stenosarchaea group</taxon>
        <taxon>Halobacteria</taxon>
        <taxon>Halobacteriales</taxon>
        <taxon>Haloferacaceae</taxon>
        <taxon>Salinigranum</taxon>
    </lineage>
</organism>
<dbReference type="SUPFAM" id="SSF48256">
    <property type="entry name" value="Citrate synthase"/>
    <property type="match status" value="1"/>
</dbReference>
<feature type="domain" description="DUF7347" evidence="4">
    <location>
        <begin position="397"/>
        <end position="468"/>
    </location>
</feature>
<keyword evidence="6" id="KW-1185">Reference proteome</keyword>